<protein>
    <recommendedName>
        <fullName evidence="1">Heterokaryon incompatibility domain-containing protein</fullName>
    </recommendedName>
</protein>
<dbReference type="Pfam" id="PF06985">
    <property type="entry name" value="HET"/>
    <property type="match status" value="1"/>
</dbReference>
<dbReference type="Proteomes" id="UP000292402">
    <property type="component" value="Unassembled WGS sequence"/>
</dbReference>
<sequence>MSTSTYPIYKTLPDASDNLRLLIVHAGGMSEPIRCTLRIVSLHNKPSYDALSYTWGDSATTKPIEVDGFKIRVTTNLEQALRHLRDVKNDLTLWVDAVCINQSDSSEKSQQVALVGQIYRQCAQVRIWLGCDSFKCGIAQSSLHASNAADDSSGDVDPFKIIRHLADDRHIHEWSCFRTQNDDGHDRVVYKADEKFDTIIEAFIAVIESPWWSRMWTVQEAILPKQGLLTHDAWSTSLQTIAECGINFFHHWTGCCQKAVSQLPLKLKLTMQEFFGILATLSDDRIRARARVVNEDVTDNDLRRRHVAYGFRACKDPRDKVYGLLGIVDDTSLTPDYTHSIDEVFLRATLHMLCHERDILSSLTGRSYGPAHGKWASWVREFDMPFDRTDTTVAMFRNTFLDADHFDASNGHKSNRVLLMARPQIGSPKANRMGLEVVGRRIGSITFVSQEKQDSLLTEKRRAVFKRWMIEAVDWAGSDNLADMYIKKDTSGNVSSCSDKFLQFWRTLLGGMDTTEVTGAGPWMWTNFSLATMGWLDSFLPWLKGADSMNQTLEQLIITATHGRCYFKADNSGQGLCYPNACVGDEVWVLDGGKVPFILRPTRLEQEERLALGPLDEDAFRNNGILEFVEFRPQRPMPSKRFSRIREVASTTRKIGQSLKTPQGCYQFIGDCYFDGFMHGEAMHNTAFKEKTIILV</sequence>
<organism evidence="2 3">
    <name type="scientific">Alternaria tenuissima</name>
    <dbReference type="NCBI Taxonomy" id="119927"/>
    <lineage>
        <taxon>Eukaryota</taxon>
        <taxon>Fungi</taxon>
        <taxon>Dikarya</taxon>
        <taxon>Ascomycota</taxon>
        <taxon>Pezizomycotina</taxon>
        <taxon>Dothideomycetes</taxon>
        <taxon>Pleosporomycetidae</taxon>
        <taxon>Pleosporales</taxon>
        <taxon>Pleosporineae</taxon>
        <taxon>Pleosporaceae</taxon>
        <taxon>Alternaria</taxon>
        <taxon>Alternaria sect. Alternaria</taxon>
        <taxon>Alternaria alternata complex</taxon>
    </lineage>
</organism>
<evidence type="ECO:0000313" key="2">
    <source>
        <dbReference type="EMBL" id="RYN25739.1"/>
    </source>
</evidence>
<proteinExistence type="predicted"/>
<evidence type="ECO:0000313" key="3">
    <source>
        <dbReference type="Proteomes" id="UP000292402"/>
    </source>
</evidence>
<comment type="caution">
    <text evidence="2">The sequence shown here is derived from an EMBL/GenBank/DDBJ whole genome shotgun (WGS) entry which is preliminary data.</text>
</comment>
<dbReference type="EMBL" id="PDXA01000094">
    <property type="protein sequence ID" value="RYN25739.1"/>
    <property type="molecule type" value="Genomic_DNA"/>
</dbReference>
<dbReference type="PANTHER" id="PTHR24148:SF64">
    <property type="entry name" value="HETEROKARYON INCOMPATIBILITY DOMAIN-CONTAINING PROTEIN"/>
    <property type="match status" value="1"/>
</dbReference>
<dbReference type="InterPro" id="IPR052895">
    <property type="entry name" value="HetReg/Transcr_Mod"/>
</dbReference>
<gene>
    <name evidence="2" type="ORF">AA0114_g12678</name>
</gene>
<feature type="domain" description="Heterokaryon incompatibility" evidence="1">
    <location>
        <begin position="48"/>
        <end position="220"/>
    </location>
</feature>
<name>A0A4Q4M0M2_9PLEO</name>
<evidence type="ECO:0000259" key="1">
    <source>
        <dbReference type="Pfam" id="PF06985"/>
    </source>
</evidence>
<accession>A0A4Q4M0M2</accession>
<dbReference type="AlphaFoldDB" id="A0A4Q4M0M2"/>
<dbReference type="InterPro" id="IPR010730">
    <property type="entry name" value="HET"/>
</dbReference>
<reference evidence="3" key="1">
    <citation type="journal article" date="2019" name="bioRxiv">
        <title>Genomics, evolutionary history and diagnostics of the Alternaria alternata species group including apple and Asian pear pathotypes.</title>
        <authorList>
            <person name="Armitage A.D."/>
            <person name="Cockerton H.M."/>
            <person name="Sreenivasaprasad S."/>
            <person name="Woodhall J.W."/>
            <person name="Lane C.R."/>
            <person name="Harrison R.J."/>
            <person name="Clarkson J.P."/>
        </authorList>
    </citation>
    <scope>NUCLEOTIDE SEQUENCE [LARGE SCALE GENOMIC DNA]</scope>
    <source>
        <strain evidence="3">FERA 1082</strain>
    </source>
</reference>
<dbReference type="PANTHER" id="PTHR24148">
    <property type="entry name" value="ANKYRIN REPEAT DOMAIN-CONTAINING PROTEIN 39 HOMOLOG-RELATED"/>
    <property type="match status" value="1"/>
</dbReference>